<dbReference type="Gene3D" id="1.20.1530.20">
    <property type="match status" value="1"/>
</dbReference>
<evidence type="ECO:0000256" key="5">
    <source>
        <dbReference type="SAM" id="Phobius"/>
    </source>
</evidence>
<accession>A0ABN0J413</accession>
<proteinExistence type="predicted"/>
<feature type="transmembrane region" description="Helical" evidence="5">
    <location>
        <begin position="112"/>
        <end position="135"/>
    </location>
</feature>
<keyword evidence="4 5" id="KW-0472">Membrane</keyword>
<evidence type="ECO:0000313" key="6">
    <source>
        <dbReference type="EMBL" id="EMN01681.1"/>
    </source>
</evidence>
<dbReference type="PANTHER" id="PTHR10361:SF28">
    <property type="entry name" value="P3 PROTEIN-RELATED"/>
    <property type="match status" value="1"/>
</dbReference>
<reference evidence="6 7" key="1">
    <citation type="submission" date="2013-01" db="EMBL/GenBank/DDBJ databases">
        <authorList>
            <person name="Harkins D.M."/>
            <person name="Durkin A.S."/>
            <person name="Brinkac L.M."/>
            <person name="Haft D.H."/>
            <person name="Selengut J.D."/>
            <person name="Sanka R."/>
            <person name="DePew J."/>
            <person name="Purushe J."/>
            <person name="Whelen A.C."/>
            <person name="Vinetz J.M."/>
            <person name="Sutton G.G."/>
            <person name="Nierman W.C."/>
            <person name="Fouts D.E."/>
        </authorList>
    </citation>
    <scope>NUCLEOTIDE SEQUENCE [LARGE SCALE GENOMIC DNA]</scope>
    <source>
        <strain evidence="6 7">2007001578</strain>
    </source>
</reference>
<sequence>MHLRKRARNFKCRTKTDSKCVLEQYLSIFLAERRHIGDRQLFSFPRKTSIYRTQENFCSLGGLKMQELDFVRIHFNESNLAFLNLLLGLIMYGIALELRFEDFKLLVDKPRSSITGIISQFVLFPFATYLLLWILKPSPGIALGMLLVAACPGGNISNFITLLAKGNTALSISLTAFSSALAIFITPLIFLLGKFISSRTNDVKNNIPKSLGRIQSNLNDFSNPDLTGSFDKKISTKNNRKNRKTDQNIFSYYLCCIFINCTFCKLSNIFERNS</sequence>
<evidence type="ECO:0000256" key="2">
    <source>
        <dbReference type="ARBA" id="ARBA00022692"/>
    </source>
</evidence>
<evidence type="ECO:0000256" key="4">
    <source>
        <dbReference type="ARBA" id="ARBA00023136"/>
    </source>
</evidence>
<protein>
    <submittedName>
        <fullName evidence="6">Sodium Bile acid symporter domain protein</fullName>
    </submittedName>
</protein>
<organism evidence="6 7">
    <name type="scientific">Leptospira noguchii str. 2007001578</name>
    <dbReference type="NCBI Taxonomy" id="1049974"/>
    <lineage>
        <taxon>Bacteria</taxon>
        <taxon>Pseudomonadati</taxon>
        <taxon>Spirochaetota</taxon>
        <taxon>Spirochaetia</taxon>
        <taxon>Leptospirales</taxon>
        <taxon>Leptospiraceae</taxon>
        <taxon>Leptospira</taxon>
    </lineage>
</organism>
<keyword evidence="2 5" id="KW-0812">Transmembrane</keyword>
<feature type="transmembrane region" description="Helical" evidence="5">
    <location>
        <begin position="80"/>
        <end position="100"/>
    </location>
</feature>
<comment type="subcellular location">
    <subcellularLocation>
        <location evidence="1">Membrane</location>
        <topology evidence="1">Multi-pass membrane protein</topology>
    </subcellularLocation>
</comment>
<comment type="caution">
    <text evidence="6">The sequence shown here is derived from an EMBL/GenBank/DDBJ whole genome shotgun (WGS) entry which is preliminary data.</text>
</comment>
<evidence type="ECO:0000313" key="7">
    <source>
        <dbReference type="Proteomes" id="UP000012099"/>
    </source>
</evidence>
<feature type="transmembrane region" description="Helical" evidence="5">
    <location>
        <begin position="170"/>
        <end position="192"/>
    </location>
</feature>
<keyword evidence="7" id="KW-1185">Reference proteome</keyword>
<dbReference type="EMBL" id="AHMH02000048">
    <property type="protein sequence ID" value="EMN01681.1"/>
    <property type="molecule type" value="Genomic_DNA"/>
</dbReference>
<feature type="transmembrane region" description="Helical" evidence="5">
    <location>
        <begin position="250"/>
        <end position="270"/>
    </location>
</feature>
<evidence type="ECO:0000256" key="1">
    <source>
        <dbReference type="ARBA" id="ARBA00004141"/>
    </source>
</evidence>
<keyword evidence="3 5" id="KW-1133">Transmembrane helix</keyword>
<dbReference type="InterPro" id="IPR038770">
    <property type="entry name" value="Na+/solute_symporter_sf"/>
</dbReference>
<feature type="transmembrane region" description="Helical" evidence="5">
    <location>
        <begin position="142"/>
        <end position="164"/>
    </location>
</feature>
<dbReference type="InterPro" id="IPR004710">
    <property type="entry name" value="Bilac:Na_transpt"/>
</dbReference>
<evidence type="ECO:0000256" key="3">
    <source>
        <dbReference type="ARBA" id="ARBA00022989"/>
    </source>
</evidence>
<name>A0ABN0J413_9LEPT</name>
<dbReference type="Pfam" id="PF01758">
    <property type="entry name" value="SBF"/>
    <property type="match status" value="1"/>
</dbReference>
<dbReference type="Proteomes" id="UP000012099">
    <property type="component" value="Unassembled WGS sequence"/>
</dbReference>
<dbReference type="PANTHER" id="PTHR10361">
    <property type="entry name" value="SODIUM-BILE ACID COTRANSPORTER"/>
    <property type="match status" value="1"/>
</dbReference>
<dbReference type="InterPro" id="IPR002657">
    <property type="entry name" value="BilAc:Na_symport/Acr3"/>
</dbReference>
<gene>
    <name evidence="6" type="ORF">LEP1GSC035_0217</name>
</gene>